<dbReference type="SUPFAM" id="SSF51735">
    <property type="entry name" value="NAD(P)-binding Rossmann-fold domains"/>
    <property type="match status" value="1"/>
</dbReference>
<dbReference type="InParanoid" id="A0A0C3NVI4"/>
<gene>
    <name evidence="2" type="ORF">M404DRAFT_30466</name>
</gene>
<evidence type="ECO:0000256" key="1">
    <source>
        <dbReference type="SAM" id="MobiDB-lite"/>
    </source>
</evidence>
<accession>A0A0C3NVI4</accession>
<dbReference type="OrthoDB" id="2102561at2759"/>
<organism evidence="2 3">
    <name type="scientific">Pisolithus tinctorius Marx 270</name>
    <dbReference type="NCBI Taxonomy" id="870435"/>
    <lineage>
        <taxon>Eukaryota</taxon>
        <taxon>Fungi</taxon>
        <taxon>Dikarya</taxon>
        <taxon>Basidiomycota</taxon>
        <taxon>Agaricomycotina</taxon>
        <taxon>Agaricomycetes</taxon>
        <taxon>Agaricomycetidae</taxon>
        <taxon>Boletales</taxon>
        <taxon>Sclerodermatineae</taxon>
        <taxon>Pisolithaceae</taxon>
        <taxon>Pisolithus</taxon>
    </lineage>
</organism>
<dbReference type="Proteomes" id="UP000054217">
    <property type="component" value="Unassembled WGS sequence"/>
</dbReference>
<dbReference type="HOGENOM" id="CLU_2062447_0_0_1"/>
<dbReference type="InterPro" id="IPR036291">
    <property type="entry name" value="NAD(P)-bd_dom_sf"/>
</dbReference>
<reference evidence="2 3" key="1">
    <citation type="submission" date="2014-04" db="EMBL/GenBank/DDBJ databases">
        <authorList>
            <consortium name="DOE Joint Genome Institute"/>
            <person name="Kuo A."/>
            <person name="Kohler A."/>
            <person name="Costa M.D."/>
            <person name="Nagy L.G."/>
            <person name="Floudas D."/>
            <person name="Copeland A."/>
            <person name="Barry K.W."/>
            <person name="Cichocki N."/>
            <person name="Veneault-Fourrey C."/>
            <person name="LaButti K."/>
            <person name="Lindquist E.A."/>
            <person name="Lipzen A."/>
            <person name="Lundell T."/>
            <person name="Morin E."/>
            <person name="Murat C."/>
            <person name="Sun H."/>
            <person name="Tunlid A."/>
            <person name="Henrissat B."/>
            <person name="Grigoriev I.V."/>
            <person name="Hibbett D.S."/>
            <person name="Martin F."/>
            <person name="Nordberg H.P."/>
            <person name="Cantor M.N."/>
            <person name="Hua S.X."/>
        </authorList>
    </citation>
    <scope>NUCLEOTIDE SEQUENCE [LARGE SCALE GENOMIC DNA]</scope>
    <source>
        <strain evidence="2 3">Marx 270</strain>
    </source>
</reference>
<dbReference type="Gene3D" id="3.40.50.720">
    <property type="entry name" value="NAD(P)-binding Rossmann-like Domain"/>
    <property type="match status" value="1"/>
</dbReference>
<dbReference type="AlphaFoldDB" id="A0A0C3NVI4"/>
<proteinExistence type="predicted"/>
<reference evidence="3" key="2">
    <citation type="submission" date="2015-01" db="EMBL/GenBank/DDBJ databases">
        <title>Evolutionary Origins and Diversification of the Mycorrhizal Mutualists.</title>
        <authorList>
            <consortium name="DOE Joint Genome Institute"/>
            <consortium name="Mycorrhizal Genomics Consortium"/>
            <person name="Kohler A."/>
            <person name="Kuo A."/>
            <person name="Nagy L.G."/>
            <person name="Floudas D."/>
            <person name="Copeland A."/>
            <person name="Barry K.W."/>
            <person name="Cichocki N."/>
            <person name="Veneault-Fourrey C."/>
            <person name="LaButti K."/>
            <person name="Lindquist E.A."/>
            <person name="Lipzen A."/>
            <person name="Lundell T."/>
            <person name="Morin E."/>
            <person name="Murat C."/>
            <person name="Riley R."/>
            <person name="Ohm R."/>
            <person name="Sun H."/>
            <person name="Tunlid A."/>
            <person name="Henrissat B."/>
            <person name="Grigoriev I.V."/>
            <person name="Hibbett D.S."/>
            <person name="Martin F."/>
        </authorList>
    </citation>
    <scope>NUCLEOTIDE SEQUENCE [LARGE SCALE GENOMIC DNA]</scope>
    <source>
        <strain evidence="3">Marx 270</strain>
    </source>
</reference>
<sequence>MHFALTLSHSQITTDDDSAHDAGTTPGGTPFYASKVALHSIAEGLSMELQPLGIKDTHVAPGGVKSSIFKGQSLTFKHSPMLHYVECEGQMVEMTNLVTNERSMDMSAGLVVKALATYP</sequence>
<protein>
    <submittedName>
        <fullName evidence="2">Uncharacterized protein</fullName>
    </submittedName>
</protein>
<dbReference type="STRING" id="870435.A0A0C3NVI4"/>
<keyword evidence="3" id="KW-1185">Reference proteome</keyword>
<evidence type="ECO:0000313" key="2">
    <source>
        <dbReference type="EMBL" id="KIN99410.1"/>
    </source>
</evidence>
<name>A0A0C3NVI4_PISTI</name>
<evidence type="ECO:0000313" key="3">
    <source>
        <dbReference type="Proteomes" id="UP000054217"/>
    </source>
</evidence>
<feature type="region of interest" description="Disordered" evidence="1">
    <location>
        <begin position="1"/>
        <end position="26"/>
    </location>
</feature>
<dbReference type="EMBL" id="KN832005">
    <property type="protein sequence ID" value="KIN99410.1"/>
    <property type="molecule type" value="Genomic_DNA"/>
</dbReference>